<sequence>MLNLSTVQITHSNRSAGRADTVGRTIMKRLILATTLALAVTTLGAMPAAATAPDIVAQASSTTDPSPDPAADADGSTDEPDGTSTSEGTDDAGAADGTDTDSGTADTQGQAEGGVDGTTGPTTPGEADTDGTDETEGTDDTDGTPTESPEAEPLNPALFLDSGEVTVSDITNPDVGLRFFVEGVLAGDTIAWGDGDGTHATAQEDGTFTGTFFTTQDVSPGDTVTVTVDVQRGEESATLSASATVIEGEGETEPPADTSTLDISPGSQQLNDFLKGGVDLMMTGCNVDSEVSFRISTMYDPDTTVWETTQVAGEDAAAAVNYTPPEVDDGYGFIGEYLVMASCGDQYEEGSFTVTPNGSDTIDLTLSVDPERLPAVDFINRDKGVTMTMNNCTAGEVRFQVWGFEPGELLYDRTAPTNEVGRAAVQTYGLSNDASAYVGKYQVEATCGEETLTGQFVVTASGGGGGGDNGNGGGGGGGNSGSMPRTGAELTGLGAGALLILAGAGAVLFARRRGQLEK</sequence>
<dbReference type="AlphaFoldDB" id="A0AB34XQA6"/>
<keyword evidence="2" id="KW-1133">Transmembrane helix</keyword>
<comment type="caution">
    <text evidence="3">The sequence shown here is derived from an EMBL/GenBank/DDBJ whole genome shotgun (WGS) entry which is preliminary data.</text>
</comment>
<accession>A0AB34XQA6</accession>
<evidence type="ECO:0000256" key="2">
    <source>
        <dbReference type="SAM" id="Phobius"/>
    </source>
</evidence>
<feature type="compositionally biased region" description="Low complexity" evidence="1">
    <location>
        <begin position="85"/>
        <end position="107"/>
    </location>
</feature>
<organism evidence="3 4">
    <name type="scientific">Brevibacterium casei</name>
    <dbReference type="NCBI Taxonomy" id="33889"/>
    <lineage>
        <taxon>Bacteria</taxon>
        <taxon>Bacillati</taxon>
        <taxon>Actinomycetota</taxon>
        <taxon>Actinomycetes</taxon>
        <taxon>Micrococcales</taxon>
        <taxon>Brevibacteriaceae</taxon>
        <taxon>Brevibacterium</taxon>
    </lineage>
</organism>
<keyword evidence="2" id="KW-0812">Transmembrane</keyword>
<evidence type="ECO:0000256" key="1">
    <source>
        <dbReference type="SAM" id="MobiDB-lite"/>
    </source>
</evidence>
<feature type="compositionally biased region" description="Gly residues" evidence="1">
    <location>
        <begin position="463"/>
        <end position="480"/>
    </location>
</feature>
<feature type="compositionally biased region" description="Acidic residues" evidence="1">
    <location>
        <begin position="127"/>
        <end position="142"/>
    </location>
</feature>
<evidence type="ECO:0000313" key="3">
    <source>
        <dbReference type="EMBL" id="KZE17927.1"/>
    </source>
</evidence>
<keyword evidence="2" id="KW-0472">Membrane</keyword>
<feature type="region of interest" description="Disordered" evidence="1">
    <location>
        <begin position="57"/>
        <end position="156"/>
    </location>
</feature>
<proteinExistence type="predicted"/>
<evidence type="ECO:0000313" key="4">
    <source>
        <dbReference type="Proteomes" id="UP000076612"/>
    </source>
</evidence>
<gene>
    <name evidence="3" type="ORF">AVW13_13035</name>
</gene>
<evidence type="ECO:0008006" key="5">
    <source>
        <dbReference type="Google" id="ProtNLM"/>
    </source>
</evidence>
<feature type="region of interest" description="Disordered" evidence="1">
    <location>
        <begin position="463"/>
        <end position="485"/>
    </location>
</feature>
<feature type="transmembrane region" description="Helical" evidence="2">
    <location>
        <begin position="490"/>
        <end position="510"/>
    </location>
</feature>
<reference evidence="4" key="1">
    <citation type="submission" date="2016-01" db="EMBL/GenBank/DDBJ databases">
        <title>Draft genome of Chromobacterium sp. F49.</title>
        <authorList>
            <person name="Hong K.W."/>
        </authorList>
    </citation>
    <scope>NUCLEOTIDE SEQUENCE [LARGE SCALE GENOMIC DNA]</scope>
    <source>
        <strain evidence="4">M40</strain>
    </source>
</reference>
<dbReference type="EMBL" id="LQQR01000024">
    <property type="protein sequence ID" value="KZE17927.1"/>
    <property type="molecule type" value="Genomic_DNA"/>
</dbReference>
<name>A0AB34XQA6_9MICO</name>
<protein>
    <recommendedName>
        <fullName evidence="5">Gram-positive cocci surface proteins LPxTG domain-containing protein</fullName>
    </recommendedName>
</protein>
<dbReference type="Proteomes" id="UP000076612">
    <property type="component" value="Unassembled WGS sequence"/>
</dbReference>
<feature type="compositionally biased region" description="Low complexity" evidence="1">
    <location>
        <begin position="59"/>
        <end position="74"/>
    </location>
</feature>